<proteinExistence type="predicted"/>
<dbReference type="RefSeq" id="WP_115271275.1">
    <property type="nucleotide sequence ID" value="NZ_CASFEE010000019.1"/>
</dbReference>
<accession>A0A377GZ76</accession>
<dbReference type="Proteomes" id="UP000255328">
    <property type="component" value="Unassembled WGS sequence"/>
</dbReference>
<organism evidence="1 2">
    <name type="scientific">Fusobacterium necrogenes</name>
    <dbReference type="NCBI Taxonomy" id="858"/>
    <lineage>
        <taxon>Bacteria</taxon>
        <taxon>Fusobacteriati</taxon>
        <taxon>Fusobacteriota</taxon>
        <taxon>Fusobacteriia</taxon>
        <taxon>Fusobacteriales</taxon>
        <taxon>Fusobacteriaceae</taxon>
        <taxon>Fusobacterium</taxon>
    </lineage>
</organism>
<evidence type="ECO:0000313" key="2">
    <source>
        <dbReference type="Proteomes" id="UP000255328"/>
    </source>
</evidence>
<dbReference type="EMBL" id="UGGU01000003">
    <property type="protein sequence ID" value="STO32289.1"/>
    <property type="molecule type" value="Genomic_DNA"/>
</dbReference>
<gene>
    <name evidence="1" type="ORF">NCTC10723_01782</name>
</gene>
<dbReference type="AlphaFoldDB" id="A0A377GZ76"/>
<reference evidence="1 2" key="1">
    <citation type="submission" date="2018-06" db="EMBL/GenBank/DDBJ databases">
        <authorList>
            <consortium name="Pathogen Informatics"/>
            <person name="Doyle S."/>
        </authorList>
    </citation>
    <scope>NUCLEOTIDE SEQUENCE [LARGE SCALE GENOMIC DNA]</scope>
    <source>
        <strain evidence="1 2">NCTC10723</strain>
    </source>
</reference>
<protein>
    <submittedName>
        <fullName evidence="1">Uncharacterized protein</fullName>
    </submittedName>
</protein>
<dbReference type="OrthoDB" id="9878084at2"/>
<name>A0A377GZ76_9FUSO</name>
<keyword evidence="2" id="KW-1185">Reference proteome</keyword>
<sequence length="92" mass="11249">MKTNNEWKSKHDFKLECEEYLRKKLDGCSDFEKKLMEELEARYGYWVTVKTAMEIIGRSRSTIYKYKDDNSFIYKQNERKILIYTRSLIFVL</sequence>
<evidence type="ECO:0000313" key="1">
    <source>
        <dbReference type="EMBL" id="STO32289.1"/>
    </source>
</evidence>